<dbReference type="PANTHER" id="PTHR11616:SF240">
    <property type="entry name" value="BLOATED TUBULES, ISOFORM B-RELATED"/>
    <property type="match status" value="1"/>
</dbReference>
<gene>
    <name evidence="8" type="ORF">FEHR0123_LOCUS10958</name>
</gene>
<dbReference type="AlphaFoldDB" id="A0A7S3I8F8"/>
<feature type="compositionally biased region" description="Basic and acidic residues" evidence="6">
    <location>
        <begin position="451"/>
        <end position="463"/>
    </location>
</feature>
<feature type="transmembrane region" description="Helical" evidence="7">
    <location>
        <begin position="360"/>
        <end position="379"/>
    </location>
</feature>
<dbReference type="PROSITE" id="PS50267">
    <property type="entry name" value="NA_NEUROTRAN_SYMP_3"/>
    <property type="match status" value="1"/>
</dbReference>
<evidence type="ECO:0000256" key="5">
    <source>
        <dbReference type="ARBA" id="ARBA00023136"/>
    </source>
</evidence>
<dbReference type="EMBL" id="HBIE01036085">
    <property type="protein sequence ID" value="CAE0316025.1"/>
    <property type="molecule type" value="Transcribed_RNA"/>
</dbReference>
<dbReference type="PRINTS" id="PR00176">
    <property type="entry name" value="NANEUSMPORT"/>
</dbReference>
<feature type="transmembrane region" description="Helical" evidence="7">
    <location>
        <begin position="105"/>
        <end position="127"/>
    </location>
</feature>
<feature type="transmembrane region" description="Helical" evidence="7">
    <location>
        <begin position="200"/>
        <end position="222"/>
    </location>
</feature>
<keyword evidence="2" id="KW-0813">Transport</keyword>
<dbReference type="SUPFAM" id="SSF161070">
    <property type="entry name" value="SNF-like"/>
    <property type="match status" value="1"/>
</dbReference>
<accession>A0A7S3I8F8</accession>
<dbReference type="GO" id="GO:0035725">
    <property type="term" value="P:sodium ion transmembrane transport"/>
    <property type="evidence" value="ECO:0007669"/>
    <property type="project" value="TreeGrafter"/>
</dbReference>
<evidence type="ECO:0000256" key="2">
    <source>
        <dbReference type="ARBA" id="ARBA00022448"/>
    </source>
</evidence>
<comment type="subcellular location">
    <subcellularLocation>
        <location evidence="1">Membrane</location>
        <topology evidence="1">Multi-pass membrane protein</topology>
    </subcellularLocation>
</comment>
<dbReference type="PANTHER" id="PTHR11616">
    <property type="entry name" value="SODIUM/CHLORIDE DEPENDENT TRANSPORTER"/>
    <property type="match status" value="1"/>
</dbReference>
<keyword evidence="4 7" id="KW-1133">Transmembrane helix</keyword>
<protein>
    <submittedName>
        <fullName evidence="8">Uncharacterized protein</fullName>
    </submittedName>
</protein>
<proteinExistence type="predicted"/>
<keyword evidence="5 7" id="KW-0472">Membrane</keyword>
<feature type="transmembrane region" description="Helical" evidence="7">
    <location>
        <begin position="234"/>
        <end position="254"/>
    </location>
</feature>
<evidence type="ECO:0000313" key="8">
    <source>
        <dbReference type="EMBL" id="CAE0316025.1"/>
    </source>
</evidence>
<dbReference type="InterPro" id="IPR000175">
    <property type="entry name" value="Na/ntran_symport"/>
</dbReference>
<evidence type="ECO:0000256" key="4">
    <source>
        <dbReference type="ARBA" id="ARBA00022989"/>
    </source>
</evidence>
<feature type="transmembrane region" description="Helical" evidence="7">
    <location>
        <begin position="266"/>
        <end position="288"/>
    </location>
</feature>
<dbReference type="Pfam" id="PF00209">
    <property type="entry name" value="SNF"/>
    <property type="match status" value="1"/>
</dbReference>
<organism evidence="8">
    <name type="scientific">Favella ehrenbergii</name>
    <dbReference type="NCBI Taxonomy" id="182087"/>
    <lineage>
        <taxon>Eukaryota</taxon>
        <taxon>Sar</taxon>
        <taxon>Alveolata</taxon>
        <taxon>Ciliophora</taxon>
        <taxon>Intramacronucleata</taxon>
        <taxon>Spirotrichea</taxon>
        <taxon>Choreotrichia</taxon>
        <taxon>Tintinnida</taxon>
        <taxon>Xystonellidae</taxon>
        <taxon>Favella</taxon>
    </lineage>
</organism>
<feature type="transmembrane region" description="Helical" evidence="7">
    <location>
        <begin position="399"/>
        <end position="419"/>
    </location>
</feature>
<evidence type="ECO:0000256" key="6">
    <source>
        <dbReference type="SAM" id="MobiDB-lite"/>
    </source>
</evidence>
<evidence type="ECO:0000256" key="3">
    <source>
        <dbReference type="ARBA" id="ARBA00022692"/>
    </source>
</evidence>
<feature type="region of interest" description="Disordered" evidence="6">
    <location>
        <begin position="446"/>
        <end position="465"/>
    </location>
</feature>
<dbReference type="InterPro" id="IPR037272">
    <property type="entry name" value="SNS_sf"/>
</dbReference>
<name>A0A7S3I8F8_9SPIT</name>
<feature type="transmembrane region" description="Helical" evidence="7">
    <location>
        <begin position="294"/>
        <end position="315"/>
    </location>
</feature>
<sequence length="482" mass="53547">MWKGVNSSSYVVWVTVPLPVMFIFIMIFNGLALENSDLGVRMYLKGHDAGDNPPDIGEKLKDGKMWAQACGQIFFSLGICMGTMTSYSSYNDKFKPIIGDAFKIALTNSFISFCAGFAVFSVVGYLIGQNSPVANENQSIGLAFVAYPAAIETMPAPNLWSFILAITLFTLGIDSAFSMLEAASTVMQDSPLFRKWPQKVIALFLVVLGAVCSLFFSFNWGFTLFDVVDNYLNVYLMLLVGVLEVMGVGWVYEVNQVASKGRNYKLSIIILTAGFWLNCIATPIGSIFSESSEGWIGMVVFWAWMLIVWAVSFLVSGLAFSEWMSCVAFCGVRKLSRVMTKLSKFKGDASRRGYEPIFEFWWNFSIKYFVPFALCFLLFNSLKNDIDKPYNGYHMTWQVIGFMFPILGLLVFLVSLVLCKEKDEFDPTLDAPYDGNDIVGIGNKSSFESGKVADEPTEGKSVADAENSQIELAKVAPKSDLE</sequence>
<evidence type="ECO:0000256" key="1">
    <source>
        <dbReference type="ARBA" id="ARBA00004141"/>
    </source>
</evidence>
<feature type="transmembrane region" description="Helical" evidence="7">
    <location>
        <begin position="12"/>
        <end position="33"/>
    </location>
</feature>
<reference evidence="8" key="1">
    <citation type="submission" date="2021-01" db="EMBL/GenBank/DDBJ databases">
        <authorList>
            <person name="Corre E."/>
            <person name="Pelletier E."/>
            <person name="Niang G."/>
            <person name="Scheremetjew M."/>
            <person name="Finn R."/>
            <person name="Kale V."/>
            <person name="Holt S."/>
            <person name="Cochrane G."/>
            <person name="Meng A."/>
            <person name="Brown T."/>
            <person name="Cohen L."/>
        </authorList>
    </citation>
    <scope>NUCLEOTIDE SEQUENCE</scope>
    <source>
        <strain evidence="8">Fehren 1</strain>
    </source>
</reference>
<keyword evidence="3 7" id="KW-0812">Transmembrane</keyword>
<dbReference type="GO" id="GO:0005886">
    <property type="term" value="C:plasma membrane"/>
    <property type="evidence" value="ECO:0007669"/>
    <property type="project" value="TreeGrafter"/>
</dbReference>
<evidence type="ECO:0000256" key="7">
    <source>
        <dbReference type="SAM" id="Phobius"/>
    </source>
</evidence>
<feature type="transmembrane region" description="Helical" evidence="7">
    <location>
        <begin position="159"/>
        <end position="180"/>
    </location>
</feature>